<dbReference type="InterPro" id="IPR036047">
    <property type="entry name" value="F-box-like_dom_sf"/>
</dbReference>
<dbReference type="AlphaFoldDB" id="A0A9P9CZZ0"/>
<evidence type="ECO:0000259" key="2">
    <source>
        <dbReference type="PROSITE" id="PS50181"/>
    </source>
</evidence>
<feature type="compositionally biased region" description="Basic residues" evidence="1">
    <location>
        <begin position="1"/>
        <end position="10"/>
    </location>
</feature>
<reference evidence="3" key="1">
    <citation type="journal article" date="2021" name="Nat. Commun.">
        <title>Genetic determinants of endophytism in the Arabidopsis root mycobiome.</title>
        <authorList>
            <person name="Mesny F."/>
            <person name="Miyauchi S."/>
            <person name="Thiergart T."/>
            <person name="Pickel B."/>
            <person name="Atanasova L."/>
            <person name="Karlsson M."/>
            <person name="Huettel B."/>
            <person name="Barry K.W."/>
            <person name="Haridas S."/>
            <person name="Chen C."/>
            <person name="Bauer D."/>
            <person name="Andreopoulos W."/>
            <person name="Pangilinan J."/>
            <person name="LaButti K."/>
            <person name="Riley R."/>
            <person name="Lipzen A."/>
            <person name="Clum A."/>
            <person name="Drula E."/>
            <person name="Henrissat B."/>
            <person name="Kohler A."/>
            <person name="Grigoriev I.V."/>
            <person name="Martin F.M."/>
            <person name="Hacquard S."/>
        </authorList>
    </citation>
    <scope>NUCLEOTIDE SEQUENCE</scope>
    <source>
        <strain evidence="3">MPI-CAGE-AT-0021</strain>
    </source>
</reference>
<dbReference type="SMART" id="SM00256">
    <property type="entry name" value="FBOX"/>
    <property type="match status" value="1"/>
</dbReference>
<dbReference type="OrthoDB" id="3219396at2759"/>
<feature type="compositionally biased region" description="Basic and acidic residues" evidence="1">
    <location>
        <begin position="11"/>
        <end position="22"/>
    </location>
</feature>
<feature type="region of interest" description="Disordered" evidence="1">
    <location>
        <begin position="1"/>
        <end position="37"/>
    </location>
</feature>
<gene>
    <name evidence="3" type="ORF">B0J13DRAFT_577547</name>
</gene>
<comment type="caution">
    <text evidence="3">The sequence shown here is derived from an EMBL/GenBank/DDBJ whole genome shotgun (WGS) entry which is preliminary data.</text>
</comment>
<dbReference type="InterPro" id="IPR001810">
    <property type="entry name" value="F-box_dom"/>
</dbReference>
<name>A0A9P9CZZ0_9HYPO</name>
<evidence type="ECO:0000256" key="1">
    <source>
        <dbReference type="SAM" id="MobiDB-lite"/>
    </source>
</evidence>
<accession>A0A9P9CZZ0</accession>
<dbReference type="SUPFAM" id="SSF81383">
    <property type="entry name" value="F-box domain"/>
    <property type="match status" value="1"/>
</dbReference>
<dbReference type="EMBL" id="JAGMUU010000060">
    <property type="protein sequence ID" value="KAH7110805.1"/>
    <property type="molecule type" value="Genomic_DNA"/>
</dbReference>
<dbReference type="Gene3D" id="1.20.1280.50">
    <property type="match status" value="1"/>
</dbReference>
<feature type="domain" description="F-box" evidence="2">
    <location>
        <begin position="57"/>
        <end position="103"/>
    </location>
</feature>
<keyword evidence="4" id="KW-1185">Reference proteome</keyword>
<dbReference type="PROSITE" id="PS50181">
    <property type="entry name" value="FBOX"/>
    <property type="match status" value="1"/>
</dbReference>
<proteinExistence type="predicted"/>
<dbReference type="Proteomes" id="UP000717696">
    <property type="component" value="Unassembled WGS sequence"/>
</dbReference>
<protein>
    <recommendedName>
        <fullName evidence="2">F-box domain-containing protein</fullName>
    </recommendedName>
</protein>
<feature type="compositionally biased region" description="Basic residues" evidence="1">
    <location>
        <begin position="23"/>
        <end position="36"/>
    </location>
</feature>
<sequence length="207" mass="23461">MVPPRKRRRPRSLDVNDTEFDHHGRHRKPRSGRITRSRAATDCALAAAGAATGRSRHDFLSPLPNELAIRIFSYLSAWELLDVSLVSKQLSAWASSHQLWRGLYYRCFVLPDARSIFQRPDRGGDESVLYSSVHDVEWVARGGSLVSLPRDELDVESAGGGARDADWKRDYRNYHSWRKLSCIVEIHLEAPVPRSPMPLSWATPSMS</sequence>
<evidence type="ECO:0000313" key="4">
    <source>
        <dbReference type="Proteomes" id="UP000717696"/>
    </source>
</evidence>
<dbReference type="Pfam" id="PF12937">
    <property type="entry name" value="F-box-like"/>
    <property type="match status" value="1"/>
</dbReference>
<organism evidence="3 4">
    <name type="scientific">Dactylonectria estremocensis</name>
    <dbReference type="NCBI Taxonomy" id="1079267"/>
    <lineage>
        <taxon>Eukaryota</taxon>
        <taxon>Fungi</taxon>
        <taxon>Dikarya</taxon>
        <taxon>Ascomycota</taxon>
        <taxon>Pezizomycotina</taxon>
        <taxon>Sordariomycetes</taxon>
        <taxon>Hypocreomycetidae</taxon>
        <taxon>Hypocreales</taxon>
        <taxon>Nectriaceae</taxon>
        <taxon>Dactylonectria</taxon>
    </lineage>
</organism>
<evidence type="ECO:0000313" key="3">
    <source>
        <dbReference type="EMBL" id="KAH7110805.1"/>
    </source>
</evidence>